<dbReference type="Pfam" id="PF03323">
    <property type="entry name" value="GerA"/>
    <property type="match status" value="1"/>
</dbReference>
<dbReference type="PANTHER" id="PTHR22550">
    <property type="entry name" value="SPORE GERMINATION PROTEIN"/>
    <property type="match status" value="1"/>
</dbReference>
<gene>
    <name evidence="6" type="ORF">FLK61_30405</name>
</gene>
<keyword evidence="5" id="KW-1133">Transmembrane helix</keyword>
<reference evidence="7" key="1">
    <citation type="submission" date="2019-07" db="EMBL/GenBank/DDBJ databases">
        <title>Bacillus alkalisoli sp. nov. isolated from saline soil.</title>
        <authorList>
            <person name="Sun J.-Q."/>
            <person name="Xu L."/>
        </authorList>
    </citation>
    <scope>NUCLEOTIDE SEQUENCE [LARGE SCALE GENOMIC DNA]</scope>
    <source>
        <strain evidence="7">M4U3P1</strain>
    </source>
</reference>
<dbReference type="PIRSF" id="PIRSF005690">
    <property type="entry name" value="GerBA"/>
    <property type="match status" value="1"/>
</dbReference>
<organism evidence="6 7">
    <name type="scientific">Paenalkalicoccus suaedae</name>
    <dbReference type="NCBI Taxonomy" id="2592382"/>
    <lineage>
        <taxon>Bacteria</taxon>
        <taxon>Bacillati</taxon>
        <taxon>Bacillota</taxon>
        <taxon>Bacilli</taxon>
        <taxon>Bacillales</taxon>
        <taxon>Bacillaceae</taxon>
        <taxon>Paenalkalicoccus</taxon>
    </lineage>
</organism>
<feature type="transmembrane region" description="Helical" evidence="5">
    <location>
        <begin position="379"/>
        <end position="399"/>
    </location>
</feature>
<evidence type="ECO:0000256" key="4">
    <source>
        <dbReference type="PIRNR" id="PIRNR005690"/>
    </source>
</evidence>
<feature type="transmembrane region" description="Helical" evidence="5">
    <location>
        <begin position="284"/>
        <end position="305"/>
    </location>
</feature>
<keyword evidence="5" id="KW-0812">Transmembrane</keyword>
<keyword evidence="7" id="KW-1185">Reference proteome</keyword>
<dbReference type="AlphaFoldDB" id="A0A859FE94"/>
<comment type="subcellular location">
    <subcellularLocation>
        <location evidence="4">Cell membrane</location>
    </subcellularLocation>
    <subcellularLocation>
        <location evidence="1">Membrane</location>
        <topology evidence="1">Multi-pass membrane protein</topology>
    </subcellularLocation>
</comment>
<dbReference type="InterPro" id="IPR004995">
    <property type="entry name" value="Spore_Ger"/>
</dbReference>
<protein>
    <submittedName>
        <fullName evidence="6">Spore germination protein</fullName>
    </submittedName>
</protein>
<dbReference type="GO" id="GO:0009847">
    <property type="term" value="P:spore germination"/>
    <property type="evidence" value="ECO:0007669"/>
    <property type="project" value="UniProtKB-UniRule"/>
</dbReference>
<feature type="transmembrane region" description="Helical" evidence="5">
    <location>
        <begin position="325"/>
        <end position="345"/>
    </location>
</feature>
<dbReference type="RefSeq" id="WP_176009068.1">
    <property type="nucleotide sequence ID" value="NZ_CP041372.2"/>
</dbReference>
<dbReference type="PANTHER" id="PTHR22550:SF9">
    <property type="entry name" value="STAGE V SPORULATION PROTEIN AF"/>
    <property type="match status" value="1"/>
</dbReference>
<dbReference type="KEGG" id="psua:FLK61_30405"/>
<evidence type="ECO:0000313" key="7">
    <source>
        <dbReference type="Proteomes" id="UP000318138"/>
    </source>
</evidence>
<dbReference type="Proteomes" id="UP000318138">
    <property type="component" value="Chromosome"/>
</dbReference>
<evidence type="ECO:0000256" key="3">
    <source>
        <dbReference type="ARBA" id="ARBA00023136"/>
    </source>
</evidence>
<accession>A0A859FE94</accession>
<dbReference type="GO" id="GO:0005886">
    <property type="term" value="C:plasma membrane"/>
    <property type="evidence" value="ECO:0007669"/>
    <property type="project" value="UniProtKB-SubCell"/>
</dbReference>
<feature type="transmembrane region" description="Helical" evidence="5">
    <location>
        <begin position="406"/>
        <end position="429"/>
    </location>
</feature>
<feature type="transmembrane region" description="Helical" evidence="5">
    <location>
        <begin position="352"/>
        <end position="373"/>
    </location>
</feature>
<keyword evidence="3 4" id="KW-0472">Membrane</keyword>
<feature type="transmembrane region" description="Helical" evidence="5">
    <location>
        <begin position="441"/>
        <end position="458"/>
    </location>
</feature>
<evidence type="ECO:0000256" key="1">
    <source>
        <dbReference type="ARBA" id="ARBA00004141"/>
    </source>
</evidence>
<comment type="similarity">
    <text evidence="2 4">Belongs to the GerABKA family.</text>
</comment>
<dbReference type="InterPro" id="IPR050768">
    <property type="entry name" value="UPF0353/GerABKA_families"/>
</dbReference>
<evidence type="ECO:0000313" key="6">
    <source>
        <dbReference type="EMBL" id="QKS71032.1"/>
    </source>
</evidence>
<dbReference type="EMBL" id="CP041372">
    <property type="protein sequence ID" value="QKS71032.1"/>
    <property type="molecule type" value="Genomic_DNA"/>
</dbReference>
<proteinExistence type="inferred from homology"/>
<evidence type="ECO:0000256" key="5">
    <source>
        <dbReference type="SAM" id="Phobius"/>
    </source>
</evidence>
<sequence length="484" mass="54827">MLSTDLKVNEEILQDRLGIDKSFDVDKRSLFIHDVGIKLYFVTGLCDISHLIDILDKLMFVDSMERKKRDTKEMMLNRLTHMQVELTDEYDTIIKQVLSGLVVILIDGESEALIIDARRYPGRGPEEPDTERVVRGSRDGFTENIIENTALTRRRIRDENLRNVMVQVGRRSKTDICVAYIEGVADQNSVDIVFKELEQIDIDGLTMADKVVEEYIVKQGMNPFPMVRYTERPDVCATHLLEGHVVCYVDSSPSVMIFPTTFFHHVQHAEEYRQAPAIGTFLRWVRFSGMLFSLLVLPLWLLFVLEPTLLPDHLSFIGPNEMSNVPIFWQILFAELGIELLRMAAIHTPSPLATALGLVAALLIGEVAISVGLFVPEVILYVAISAVGMFATPSYELAFAMKIMRILLITAVAIAGLPGFVIGLTVMMLFISTRKALETPYFWPFIPFYPIACLDIFFRKPVPLKLLRPSIVHPPDRIKQRTSS</sequence>
<evidence type="ECO:0000256" key="2">
    <source>
        <dbReference type="ARBA" id="ARBA00005278"/>
    </source>
</evidence>
<name>A0A859FE94_9BACI</name>